<keyword evidence="2" id="KW-1185">Reference proteome</keyword>
<protein>
    <submittedName>
        <fullName evidence="1">Uncharacterized protein</fullName>
    </submittedName>
</protein>
<dbReference type="KEGG" id="pgi:PG_1207"/>
<sequence length="52" mass="5776">MKASRISSFSIDFVVAISSASLSTMTFKVMELKELIILLCGLTMLMIQTEFV</sequence>
<reference evidence="1 2" key="1">
    <citation type="journal article" date="2003" name="J. Bacteriol.">
        <title>Complete genome sequence of the oral pathogenic bacterium Porphyromonas gingivalis strain W83.</title>
        <authorList>
            <person name="Nelson K."/>
            <person name="Fleishmann R."/>
            <person name="DeBoy R."/>
            <person name="Paulsen I."/>
            <person name="Fouts D."/>
            <person name="Eisen J."/>
            <person name="Daugherty S."/>
            <person name="Dodson R."/>
            <person name="Durkin A."/>
            <person name="Gwinn M."/>
            <person name="Haft D."/>
            <person name="Kolonay J."/>
            <person name="Nelson W."/>
            <person name="White O."/>
            <person name="Mason T."/>
            <person name="Tallon L."/>
            <person name="Gray J."/>
            <person name="Granger D."/>
            <person name="Tettelin H."/>
            <person name="Dong H."/>
            <person name="Galvin J."/>
            <person name="Duncan M."/>
            <person name="Dewhirst F."/>
            <person name="Fraser C."/>
        </authorList>
    </citation>
    <scope>NUCLEOTIDE SEQUENCE [LARGE SCALE GENOMIC DNA]</scope>
    <source>
        <strain evidence="2">ATCC BAA-308 / W83</strain>
    </source>
</reference>
<dbReference type="AlphaFoldDB" id="Q7MV82"/>
<evidence type="ECO:0000313" key="1">
    <source>
        <dbReference type="EMBL" id="AAQ66297.1"/>
    </source>
</evidence>
<name>Q7MV82_PORGI</name>
<dbReference type="EnsemblBacteria" id="AAQ66297">
    <property type="protein sequence ID" value="AAQ66297"/>
    <property type="gene ID" value="PG_1207"/>
</dbReference>
<dbReference type="STRING" id="242619.PG_1207"/>
<dbReference type="HOGENOM" id="CLU_214460_0_0_10"/>
<dbReference type="Proteomes" id="UP000000588">
    <property type="component" value="Chromosome"/>
</dbReference>
<organism evidence="1 2">
    <name type="scientific">Porphyromonas gingivalis (strain ATCC BAA-308 / W83)</name>
    <dbReference type="NCBI Taxonomy" id="242619"/>
    <lineage>
        <taxon>Bacteria</taxon>
        <taxon>Pseudomonadati</taxon>
        <taxon>Bacteroidota</taxon>
        <taxon>Bacteroidia</taxon>
        <taxon>Bacteroidales</taxon>
        <taxon>Porphyromonadaceae</taxon>
        <taxon>Porphyromonas</taxon>
    </lineage>
</organism>
<proteinExistence type="predicted"/>
<dbReference type="EMBL" id="AE015924">
    <property type="protein sequence ID" value="AAQ66297.1"/>
    <property type="molecule type" value="Genomic_DNA"/>
</dbReference>
<accession>Q7MV82</accession>
<gene>
    <name evidence="1" type="ordered locus">PG_1207</name>
</gene>
<evidence type="ECO:0000313" key="2">
    <source>
        <dbReference type="Proteomes" id="UP000000588"/>
    </source>
</evidence>